<dbReference type="PANTHER" id="PTHR18763:SF0">
    <property type="entry name" value="WD REPEAT-CONTAINING PROTEIN 18"/>
    <property type="match status" value="1"/>
</dbReference>
<accession>O46087</accession>
<dbReference type="PROSITE" id="PS50082">
    <property type="entry name" value="WD_REPEATS_2"/>
    <property type="match status" value="2"/>
</dbReference>
<dbReference type="VEuPathDB" id="VectorBase:FBgn0023514"/>
<evidence type="ECO:0000313" key="6">
    <source>
        <dbReference type="FlyBase" id="FBgn0023514"/>
    </source>
</evidence>
<dbReference type="PhylomeDB" id="O46087"/>
<proteinExistence type="predicted"/>
<dbReference type="FunFam" id="2.130.10.10:FF:002055">
    <property type="entry name" value="EG:63B12.7 protein"/>
    <property type="match status" value="1"/>
</dbReference>
<dbReference type="InterPro" id="IPR011047">
    <property type="entry name" value="Quinoprotein_ADH-like_sf"/>
</dbReference>
<dbReference type="InterPro" id="IPR015943">
    <property type="entry name" value="WD40/YVTN_repeat-like_dom_sf"/>
</dbReference>
<feature type="region of interest" description="Disordered" evidence="4">
    <location>
        <begin position="418"/>
        <end position="480"/>
    </location>
</feature>
<dbReference type="InterPro" id="IPR019775">
    <property type="entry name" value="WD40_repeat_CS"/>
</dbReference>
<sequence>MEDAVEALFISTSSEDNTTCSVQDLRTGTDLMRYKGGGCAQHHSLNMIHLNYVMAANSAKPLLHVWPINKQEQMAGLRFVVPGKVNALALTPDGNFLVAGIQENIYLWHMSSGRMLNTLSKHYQAITCLRFTDNGEHFISGGKDGAVLVWDLTFSAAPLDTGGGKDSTEPLYSFNDHGLAVTDLYSGIGGIRSYLYTVSLDRCCKVYDLCGGVLLLSVVFPVALHSVIVSKMETRVYVGSSDGKVFVFNMENAPRMKVSPDFVYPLLCQLIPLLTQEYYLEGEEIQAFVGHTYGKAITCLALNISATTLVSGGEDNQVCVWDVGSRQLIKSLSQKGSVTNLHIRLLSPAIFLPEHKQPQMFADSLKRMISPWDENDCIELFDPDYSGGRKTPELDYTQSHPGTDEEIILKLIASMSSGKNEDDEGIEAETKATDVEDSEVEEEEPASEPMETASKEAESEKSYAEYQPDSAQTSDERVQELQAENARLKAQSMRLFQIAFKYITSDTNGQAEITEKTKRKKARKT</sequence>
<dbReference type="ExpressionAtlas" id="O46087">
    <property type="expression patterns" value="baseline and differential"/>
</dbReference>
<dbReference type="IntAct" id="O46087">
    <property type="interactions" value="2"/>
</dbReference>
<dbReference type="AGR" id="FB:FBgn0023514"/>
<reference evidence="5" key="2">
    <citation type="submission" date="1999-04" db="EMBL/GenBank/DDBJ databases">
        <authorList>
            <person name="Benos P."/>
        </authorList>
    </citation>
    <scope>NUCLEOTIDE SEQUENCE</scope>
</reference>
<feature type="region of interest" description="Disordered" evidence="4">
    <location>
        <begin position="506"/>
        <end position="525"/>
    </location>
</feature>
<dbReference type="SMART" id="SM00320">
    <property type="entry name" value="WD40"/>
    <property type="match status" value="5"/>
</dbReference>
<dbReference type="PeptideAtlas" id="O46087"/>
<feature type="repeat" description="WD" evidence="3">
    <location>
        <begin position="119"/>
        <end position="152"/>
    </location>
</feature>
<organism evidence="5">
    <name type="scientific">Drosophila melanogaster</name>
    <name type="common">Fruit fly</name>
    <dbReference type="NCBI Taxonomy" id="7227"/>
    <lineage>
        <taxon>Eukaryota</taxon>
        <taxon>Metazoa</taxon>
        <taxon>Ecdysozoa</taxon>
        <taxon>Arthropoda</taxon>
        <taxon>Hexapoda</taxon>
        <taxon>Insecta</taxon>
        <taxon>Pterygota</taxon>
        <taxon>Neoptera</taxon>
        <taxon>Endopterygota</taxon>
        <taxon>Diptera</taxon>
        <taxon>Brachycera</taxon>
        <taxon>Muscomorpha</taxon>
        <taxon>Ephydroidea</taxon>
        <taxon>Drosophilidae</taxon>
        <taxon>Drosophila</taxon>
        <taxon>Sophophora</taxon>
    </lineage>
</organism>
<evidence type="ECO:0000256" key="4">
    <source>
        <dbReference type="SAM" id="MobiDB-lite"/>
    </source>
</evidence>
<dbReference type="EMBL" id="AL021106">
    <property type="protein sequence ID" value="CAA15942.2"/>
    <property type="molecule type" value="Genomic_DNA"/>
</dbReference>
<keyword evidence="1 3" id="KW-0853">WD repeat</keyword>
<dbReference type="AlphaFoldDB" id="O46087"/>
<evidence type="ECO:0000256" key="3">
    <source>
        <dbReference type="PROSITE-ProRule" id="PRU00221"/>
    </source>
</evidence>
<dbReference type="FunFam" id="2.130.10.10:FF:002949">
    <property type="entry name" value="EG:63B12.7 protein"/>
    <property type="match status" value="1"/>
</dbReference>
<gene>
    <name evidence="5" type="primary">EG:63B12.7</name>
    <name evidence="6" type="ORF">CG14805</name>
</gene>
<dbReference type="PROSITE" id="PS00678">
    <property type="entry name" value="WD_REPEATS_1"/>
    <property type="match status" value="1"/>
</dbReference>
<keyword evidence="2" id="KW-0677">Repeat</keyword>
<dbReference type="PANTHER" id="PTHR18763">
    <property type="entry name" value="WD-REPEAT PROTEIN 18"/>
    <property type="match status" value="1"/>
</dbReference>
<dbReference type="PIR" id="T12685">
    <property type="entry name" value="T12685"/>
</dbReference>
<dbReference type="HOGENOM" id="CLU_029749_0_0_1"/>
<name>O46087_DROME</name>
<evidence type="ECO:0000313" key="5">
    <source>
        <dbReference type="EMBL" id="CAA15942.2"/>
    </source>
</evidence>
<dbReference type="InterPro" id="IPR045227">
    <property type="entry name" value="WDR18/Ipi3/RID3"/>
</dbReference>
<evidence type="ECO:0000256" key="1">
    <source>
        <dbReference type="ARBA" id="ARBA00022574"/>
    </source>
</evidence>
<dbReference type="Gene3D" id="2.130.10.10">
    <property type="entry name" value="YVTN repeat-like/Quinoprotein amine dehydrogenase"/>
    <property type="match status" value="2"/>
</dbReference>
<feature type="compositionally biased region" description="Basic and acidic residues" evidence="4">
    <location>
        <begin position="453"/>
        <end position="463"/>
    </location>
</feature>
<dbReference type="OrthoDB" id="756370at2759"/>
<dbReference type="Pfam" id="PF00400">
    <property type="entry name" value="WD40"/>
    <property type="match status" value="2"/>
</dbReference>
<dbReference type="PROSITE" id="PS50294">
    <property type="entry name" value="WD_REPEATS_REGION"/>
    <property type="match status" value="1"/>
</dbReference>
<dbReference type="InterPro" id="IPR001680">
    <property type="entry name" value="WD40_rpt"/>
</dbReference>
<reference evidence="5" key="1">
    <citation type="submission" date="1998-01" db="EMBL/GenBank/DDBJ databases">
        <title>Sequencing the distal X chromosome of Drosophila melanogaster.</title>
        <authorList>
            <person name="Ferraz C."/>
            <person name="Vidal S."/>
            <person name="Brun C."/>
            <person name="Bucheton A."/>
            <person name="Demaille J.G."/>
        </authorList>
    </citation>
    <scope>NUCLEOTIDE SEQUENCE</scope>
</reference>
<evidence type="ECO:0000256" key="2">
    <source>
        <dbReference type="ARBA" id="ARBA00022737"/>
    </source>
</evidence>
<dbReference type="SUPFAM" id="SSF50998">
    <property type="entry name" value="Quinoprotein alcohol dehydrogenase-like"/>
    <property type="match status" value="1"/>
</dbReference>
<dbReference type="FlyBase" id="FBgn0023514">
    <property type="gene designation" value="CG14805"/>
</dbReference>
<feature type="compositionally biased region" description="Acidic residues" evidence="4">
    <location>
        <begin position="435"/>
        <end position="446"/>
    </location>
</feature>
<feature type="repeat" description="WD" evidence="3">
    <location>
        <begin position="290"/>
        <end position="331"/>
    </location>
</feature>
<protein>
    <submittedName>
        <fullName evidence="5">EG:63B12.7 protein</fullName>
    </submittedName>
</protein>